<evidence type="ECO:0000256" key="4">
    <source>
        <dbReference type="ARBA" id="ARBA00022823"/>
    </source>
</evidence>
<evidence type="ECO:0000256" key="5">
    <source>
        <dbReference type="ARBA" id="ARBA00023315"/>
    </source>
</evidence>
<dbReference type="SUPFAM" id="SSF51230">
    <property type="entry name" value="Single hybrid motif"/>
    <property type="match status" value="1"/>
</dbReference>
<dbReference type="Gene3D" id="3.30.559.10">
    <property type="entry name" value="Chloramphenicol acetyltransferase-like domain"/>
    <property type="match status" value="1"/>
</dbReference>
<proteinExistence type="inferred from homology"/>
<organism evidence="10 11">
    <name type="scientific">Sinomonas cellulolyticus</name>
    <dbReference type="NCBI Taxonomy" id="2801916"/>
    <lineage>
        <taxon>Bacteria</taxon>
        <taxon>Bacillati</taxon>
        <taxon>Actinomycetota</taxon>
        <taxon>Actinomycetes</taxon>
        <taxon>Micrococcales</taxon>
        <taxon>Micrococcaceae</taxon>
        <taxon>Sinomonas</taxon>
    </lineage>
</organism>
<feature type="domain" description="Lipoyl-binding" evidence="8">
    <location>
        <begin position="12"/>
        <end position="87"/>
    </location>
</feature>
<evidence type="ECO:0000313" key="10">
    <source>
        <dbReference type="EMBL" id="MBL0704113.1"/>
    </source>
</evidence>
<evidence type="ECO:0000256" key="7">
    <source>
        <dbReference type="SAM" id="MobiDB-lite"/>
    </source>
</evidence>
<protein>
    <recommendedName>
        <fullName evidence="6">Dihydrolipoamide acetyltransferase component of pyruvate dehydrogenase complex</fullName>
        <ecNumber evidence="6">2.3.1.-</ecNumber>
    </recommendedName>
</protein>
<dbReference type="CDD" id="cd06849">
    <property type="entry name" value="lipoyl_domain"/>
    <property type="match status" value="1"/>
</dbReference>
<dbReference type="InterPro" id="IPR004167">
    <property type="entry name" value="PSBD"/>
</dbReference>
<evidence type="ECO:0000313" key="11">
    <source>
        <dbReference type="Proteomes" id="UP000639051"/>
    </source>
</evidence>
<dbReference type="Gene3D" id="4.10.320.10">
    <property type="entry name" value="E3-binding domain"/>
    <property type="match status" value="1"/>
</dbReference>
<dbReference type="Pfam" id="PF00364">
    <property type="entry name" value="Biotin_lipoyl"/>
    <property type="match status" value="1"/>
</dbReference>
<dbReference type="PROSITE" id="PS50968">
    <property type="entry name" value="BIOTINYL_LIPOYL"/>
    <property type="match status" value="1"/>
</dbReference>
<dbReference type="PROSITE" id="PS51826">
    <property type="entry name" value="PSBD"/>
    <property type="match status" value="1"/>
</dbReference>
<name>A0ABS1JY41_9MICC</name>
<dbReference type="RefSeq" id="WP_189694791.1">
    <property type="nucleotide sequence ID" value="NZ_BNCM01000013.1"/>
</dbReference>
<dbReference type="Gene3D" id="2.40.50.100">
    <property type="match status" value="1"/>
</dbReference>
<dbReference type="InterPro" id="IPR001078">
    <property type="entry name" value="2-oxoacid_DH_actylTfrase"/>
</dbReference>
<keyword evidence="4 6" id="KW-0450">Lipoyl</keyword>
<dbReference type="InterPro" id="IPR050743">
    <property type="entry name" value="2-oxoacid_DH_E2_comp"/>
</dbReference>
<reference evidence="10 11" key="1">
    <citation type="submission" date="2021-01" db="EMBL/GenBank/DDBJ databases">
        <title>Genome public.</title>
        <authorList>
            <person name="Liu C."/>
            <person name="Sun Q."/>
        </authorList>
    </citation>
    <scope>NUCLEOTIDE SEQUENCE [LARGE SCALE GENOMIC DNA]</scope>
    <source>
        <strain evidence="10 11">JC656</strain>
    </source>
</reference>
<dbReference type="Pfam" id="PF00198">
    <property type="entry name" value="2-oxoacid_dh"/>
    <property type="match status" value="1"/>
</dbReference>
<feature type="compositionally biased region" description="Basic and acidic residues" evidence="7">
    <location>
        <begin position="118"/>
        <end position="130"/>
    </location>
</feature>
<dbReference type="PANTHER" id="PTHR43178">
    <property type="entry name" value="DIHYDROLIPOAMIDE ACETYLTRANSFERASE COMPONENT OF PYRUVATE DEHYDROGENASE COMPLEX"/>
    <property type="match status" value="1"/>
</dbReference>
<evidence type="ECO:0000259" key="8">
    <source>
        <dbReference type="PROSITE" id="PS50968"/>
    </source>
</evidence>
<dbReference type="SUPFAM" id="SSF47005">
    <property type="entry name" value="Peripheral subunit-binding domain of 2-oxo acid dehydrogenase complex"/>
    <property type="match status" value="1"/>
</dbReference>
<keyword evidence="3 6" id="KW-0808">Transferase</keyword>
<feature type="compositionally biased region" description="Gly residues" evidence="7">
    <location>
        <begin position="97"/>
        <end position="112"/>
    </location>
</feature>
<feature type="domain" description="Peripheral subunit-binding (PSBD)" evidence="9">
    <location>
        <begin position="182"/>
        <end position="219"/>
    </location>
</feature>
<comment type="caution">
    <text evidence="10">The sequence shown here is derived from an EMBL/GenBank/DDBJ whole genome shotgun (WGS) entry which is preliminary data.</text>
</comment>
<dbReference type="InterPro" id="IPR011053">
    <property type="entry name" value="Single_hybrid_motif"/>
</dbReference>
<evidence type="ECO:0000256" key="3">
    <source>
        <dbReference type="ARBA" id="ARBA00022679"/>
    </source>
</evidence>
<dbReference type="InterPro" id="IPR003016">
    <property type="entry name" value="2-oxoA_DH_lipoyl-BS"/>
</dbReference>
<dbReference type="InterPro" id="IPR023213">
    <property type="entry name" value="CAT-like_dom_sf"/>
</dbReference>
<dbReference type="PROSITE" id="PS00189">
    <property type="entry name" value="LIPOYL"/>
    <property type="match status" value="1"/>
</dbReference>
<dbReference type="EC" id="2.3.1.-" evidence="6"/>
<comment type="cofactor">
    <cofactor evidence="1 6">
        <name>(R)-lipoate</name>
        <dbReference type="ChEBI" id="CHEBI:83088"/>
    </cofactor>
</comment>
<dbReference type="PANTHER" id="PTHR43178:SF5">
    <property type="entry name" value="LIPOAMIDE ACYLTRANSFERASE COMPONENT OF BRANCHED-CHAIN ALPHA-KETO ACID DEHYDROGENASE COMPLEX, MITOCHONDRIAL"/>
    <property type="match status" value="1"/>
</dbReference>
<sequence>MATAVTAQNSAQKTFTLPDLGEGLTEAELVRWLVAVGDTVAVDQPIAEVETAKAVVEVPTPFGGTVAVLHGEAGQTIDVGAPLITVAAVGADSSPAGPGGPGGSAGAGGSGAASGEAYRIEERAGIREPAQESGSGNVLIGYGTPGGTTGGRTRRRKGAAPSSVTPGAEPERTTAGGQALRVVSPLVRRLARELNVQLASVAGSGPDGLIMRRDVEGAAPAVAAQAASAPVAAVQTPVPASQAAAPQPTPAGEADARTGLGIAARTPVSGVRKVVAQAMVRSRTEIPEATVWVDADATALVELRHDLKRRDPHNAPSLLAFIARFVLAGLAKFPELNTRIEQAQDGQEILRFDGVNLGFAAQTERGLVVPAIRGAHTMSARQLDAELRRLTALARDGKATPADLTGGTFTLNNYGVFGVDGSAAIINYPEAAILGVGRIIDRPWAVDGRLEVRKVVQLTLTFDHRVCDGGTAGGFLRFVADAVEQPGSVLADL</sequence>
<dbReference type="Pfam" id="PF02817">
    <property type="entry name" value="E3_binding"/>
    <property type="match status" value="1"/>
</dbReference>
<dbReference type="Proteomes" id="UP000639051">
    <property type="component" value="Unassembled WGS sequence"/>
</dbReference>
<dbReference type="InterPro" id="IPR000089">
    <property type="entry name" value="Biotin_lipoyl"/>
</dbReference>
<evidence type="ECO:0000259" key="9">
    <source>
        <dbReference type="PROSITE" id="PS51826"/>
    </source>
</evidence>
<accession>A0ABS1JY41</accession>
<comment type="similarity">
    <text evidence="2 6">Belongs to the 2-oxoacid dehydrogenase family.</text>
</comment>
<evidence type="ECO:0000256" key="6">
    <source>
        <dbReference type="RuleBase" id="RU003423"/>
    </source>
</evidence>
<evidence type="ECO:0000256" key="2">
    <source>
        <dbReference type="ARBA" id="ARBA00007317"/>
    </source>
</evidence>
<dbReference type="InterPro" id="IPR036625">
    <property type="entry name" value="E3-bd_dom_sf"/>
</dbReference>
<feature type="region of interest" description="Disordered" evidence="7">
    <location>
        <begin position="94"/>
        <end position="177"/>
    </location>
</feature>
<keyword evidence="5 6" id="KW-0012">Acyltransferase</keyword>
<dbReference type="SUPFAM" id="SSF52777">
    <property type="entry name" value="CoA-dependent acyltransferases"/>
    <property type="match status" value="1"/>
</dbReference>
<gene>
    <name evidence="10" type="ORF">JJE72_01165</name>
</gene>
<evidence type="ECO:0000256" key="1">
    <source>
        <dbReference type="ARBA" id="ARBA00001938"/>
    </source>
</evidence>
<dbReference type="EMBL" id="JAERRC010000005">
    <property type="protein sequence ID" value="MBL0704113.1"/>
    <property type="molecule type" value="Genomic_DNA"/>
</dbReference>
<keyword evidence="11" id="KW-1185">Reference proteome</keyword>